<keyword evidence="2" id="KW-1133">Transmembrane helix</keyword>
<dbReference type="Gene3D" id="3.40.50.410">
    <property type="entry name" value="von Willebrand factor, type A domain"/>
    <property type="match status" value="1"/>
</dbReference>
<feature type="compositionally biased region" description="Basic and acidic residues" evidence="1">
    <location>
        <begin position="1"/>
        <end position="16"/>
    </location>
</feature>
<dbReference type="InterPro" id="IPR002035">
    <property type="entry name" value="VWF_A"/>
</dbReference>
<gene>
    <name evidence="4" type="ORF">MJO55_14095</name>
</gene>
<evidence type="ECO:0000313" key="4">
    <source>
        <dbReference type="EMBL" id="ULP34477.1"/>
    </source>
</evidence>
<evidence type="ECO:0000313" key="5">
    <source>
        <dbReference type="Proteomes" id="UP001055159"/>
    </source>
</evidence>
<dbReference type="PROSITE" id="PS50234">
    <property type="entry name" value="VWFA"/>
    <property type="match status" value="1"/>
</dbReference>
<keyword evidence="2" id="KW-0472">Membrane</keyword>
<feature type="domain" description="VWFA" evidence="3">
    <location>
        <begin position="456"/>
        <end position="643"/>
    </location>
</feature>
<reference evidence="4" key="1">
    <citation type="submission" date="2022-08" db="EMBL/GenBank/DDBJ databases">
        <title>Whole genome sequencing of non-tuberculosis mycobacteria type-strains.</title>
        <authorList>
            <person name="Igarashi Y."/>
            <person name="Osugi A."/>
            <person name="Mitarai S."/>
        </authorList>
    </citation>
    <scope>NUCLEOTIDE SEQUENCE</scope>
    <source>
        <strain evidence="4">JCM 16372</strain>
    </source>
</reference>
<dbReference type="RefSeq" id="WP_043409297.1">
    <property type="nucleotide sequence ID" value="NZ_CP092427.2"/>
</dbReference>
<evidence type="ECO:0000259" key="3">
    <source>
        <dbReference type="PROSITE" id="PS50234"/>
    </source>
</evidence>
<dbReference type="SUPFAM" id="SSF53300">
    <property type="entry name" value="vWA-like"/>
    <property type="match status" value="1"/>
</dbReference>
<protein>
    <submittedName>
        <fullName evidence="4">Substrate-binding domain-containing protein</fullName>
    </submittedName>
</protein>
<accession>A0ABY3U4E6</accession>
<evidence type="ECO:0000256" key="2">
    <source>
        <dbReference type="SAM" id="Phobius"/>
    </source>
</evidence>
<dbReference type="SMART" id="SM00327">
    <property type="entry name" value="VWA"/>
    <property type="match status" value="1"/>
</dbReference>
<dbReference type="InterPro" id="IPR036465">
    <property type="entry name" value="vWFA_dom_sf"/>
</dbReference>
<dbReference type="Proteomes" id="UP001055159">
    <property type="component" value="Chromosome"/>
</dbReference>
<evidence type="ECO:0000256" key="1">
    <source>
        <dbReference type="SAM" id="MobiDB-lite"/>
    </source>
</evidence>
<dbReference type="Pfam" id="PF13531">
    <property type="entry name" value="SBP_bac_11"/>
    <property type="match status" value="1"/>
</dbReference>
<proteinExistence type="predicted"/>
<feature type="transmembrane region" description="Helical" evidence="2">
    <location>
        <begin position="83"/>
        <end position="107"/>
    </location>
</feature>
<name>A0ABY3U4E6_9MYCO</name>
<feature type="region of interest" description="Disordered" evidence="1">
    <location>
        <begin position="1"/>
        <end position="76"/>
    </location>
</feature>
<organism evidence="4 5">
    <name type="scientific">Mycolicibacterium rufum</name>
    <dbReference type="NCBI Taxonomy" id="318424"/>
    <lineage>
        <taxon>Bacteria</taxon>
        <taxon>Bacillati</taxon>
        <taxon>Actinomycetota</taxon>
        <taxon>Actinomycetes</taxon>
        <taxon>Mycobacteriales</taxon>
        <taxon>Mycobacteriaceae</taxon>
        <taxon>Mycolicibacterium</taxon>
    </lineage>
</organism>
<keyword evidence="2" id="KW-0812">Transmembrane</keyword>
<sequence>MGRHSLPDPDDSRTPDDSIPPAESGTPDQSGDAHDFADDSPTDESQIERFDTPRTGGPQRSGGWDNGEWTGSHRAVTPGRRGISVSVIAALVAVVVIVGAVILWRFFGDALSSRSDTAAARCVEGEVAVAVVVDPAIAEPVSTLAQRYNDTAEPVGDKCVKVGVKSADAEQVFTGLTGDWPGDLGERPALWIPGSSASEARLEAKAGAQIVSDSRSLVSSPVVVAVSPRLKGAMGDQNWGTLPRLQTDPAALDGLGLQGWGGLRLALPLGEDSDASFLAAEAVAAAAAPSGAPPSAGLGAVSTLVAAAPKLDDTKASTALDALVGADDPASAPVHAVVTTEQRLFQRAASLPDAKSALASWLPPGPTAMADFPTVLLSGDWLAQEQISAASEFARFLRKPEQLAELAKAGFRVEGQQPPGNDVVDFAPVGAPLNLGDNALRATIADTLTTPAQSPTVTIMLDQSMPTDEGGKPRLTNVVDALKARLQVLPPDSGVGLWTFDGVSGRSEVSLGALSDQVDGRPRSAALTAALDGQTPSGGGAVSFTTLRLVYTDASAKYREGEKNSVLVITAGPHTDQSLGADGLRQYISGAFDPAKPVAVNVIDFGDDPDRSTWEAVAQTTGGSYQNVGSSADPALAAAIATLLG</sequence>
<dbReference type="EMBL" id="CP092427">
    <property type="protein sequence ID" value="ULP34477.1"/>
    <property type="molecule type" value="Genomic_DNA"/>
</dbReference>
<keyword evidence="5" id="KW-1185">Reference proteome</keyword>